<dbReference type="AlphaFoldDB" id="A0A5N6TRM3"/>
<feature type="region of interest" description="Disordered" evidence="1">
    <location>
        <begin position="1"/>
        <end position="32"/>
    </location>
</feature>
<dbReference type="OrthoDB" id="4475042at2759"/>
<evidence type="ECO:0000313" key="3">
    <source>
        <dbReference type="Proteomes" id="UP000325780"/>
    </source>
</evidence>
<keyword evidence="3" id="KW-1185">Reference proteome</keyword>
<proteinExistence type="predicted"/>
<evidence type="ECO:0000256" key="1">
    <source>
        <dbReference type="SAM" id="MobiDB-lite"/>
    </source>
</evidence>
<protein>
    <recommendedName>
        <fullName evidence="4">Tubby C-terminal-like domain-containing protein</fullName>
    </recommendedName>
</protein>
<evidence type="ECO:0000313" key="2">
    <source>
        <dbReference type="EMBL" id="KAE8149002.1"/>
    </source>
</evidence>
<feature type="compositionally biased region" description="Low complexity" evidence="1">
    <location>
        <begin position="1"/>
        <end position="17"/>
    </location>
</feature>
<reference evidence="2 3" key="1">
    <citation type="submission" date="2019-04" db="EMBL/GenBank/DDBJ databases">
        <title>Friends and foes A comparative genomics study of 23 Aspergillus species from section Flavi.</title>
        <authorList>
            <consortium name="DOE Joint Genome Institute"/>
            <person name="Kjaerbolling I."/>
            <person name="Vesth T."/>
            <person name="Frisvad J.C."/>
            <person name="Nybo J.L."/>
            <person name="Theobald S."/>
            <person name="Kildgaard S."/>
            <person name="Isbrandt T."/>
            <person name="Kuo A."/>
            <person name="Sato A."/>
            <person name="Lyhne E.K."/>
            <person name="Kogle M.E."/>
            <person name="Wiebenga A."/>
            <person name="Kun R.S."/>
            <person name="Lubbers R.J."/>
            <person name="Makela M.R."/>
            <person name="Barry K."/>
            <person name="Chovatia M."/>
            <person name="Clum A."/>
            <person name="Daum C."/>
            <person name="Haridas S."/>
            <person name="He G."/>
            <person name="LaButti K."/>
            <person name="Lipzen A."/>
            <person name="Mondo S."/>
            <person name="Riley R."/>
            <person name="Salamov A."/>
            <person name="Simmons B.A."/>
            <person name="Magnuson J.K."/>
            <person name="Henrissat B."/>
            <person name="Mortensen U.H."/>
            <person name="Larsen T.O."/>
            <person name="Devries R.P."/>
            <person name="Grigoriev I.V."/>
            <person name="Machida M."/>
            <person name="Baker S.E."/>
            <person name="Andersen M.R."/>
        </authorList>
    </citation>
    <scope>NUCLEOTIDE SEQUENCE [LARGE SCALE GENOMIC DNA]</scope>
    <source>
        <strain evidence="2 3">IBT 18842</strain>
    </source>
</reference>
<accession>A0A5N6TRM3</accession>
<name>A0A5N6TRM3_ASPAV</name>
<sequence>MSDTESTQSNSTQSTTTKPASQTFPLAYPPPQKNGLRLSSRLILQIQQLNSTQQRALPILDIYQPSIWGKSVGKRRKLTNRDIYIAQTESYAHLPGDDAKTPNTNAHVVGAVYTPVREGTGRVCFPFGEREWEVSSGEKGYRFVCAESGRVVEWEKRGSRPSSSGSGNEAKGERFALRIADSKQSALRRSWLATMTKKGLKVGGWDRVQRDYLLSALGVKDGDEDAALYTCCLTMGVYVASQEGWLNQYV</sequence>
<gene>
    <name evidence="2" type="ORF">BDV25DRAFT_141216</name>
</gene>
<dbReference type="EMBL" id="ML742138">
    <property type="protein sequence ID" value="KAE8149002.1"/>
    <property type="molecule type" value="Genomic_DNA"/>
</dbReference>
<organism evidence="2 3">
    <name type="scientific">Aspergillus avenaceus</name>
    <dbReference type="NCBI Taxonomy" id="36643"/>
    <lineage>
        <taxon>Eukaryota</taxon>
        <taxon>Fungi</taxon>
        <taxon>Dikarya</taxon>
        <taxon>Ascomycota</taxon>
        <taxon>Pezizomycotina</taxon>
        <taxon>Eurotiomycetes</taxon>
        <taxon>Eurotiomycetidae</taxon>
        <taxon>Eurotiales</taxon>
        <taxon>Aspergillaceae</taxon>
        <taxon>Aspergillus</taxon>
        <taxon>Aspergillus subgen. Circumdati</taxon>
    </lineage>
</organism>
<evidence type="ECO:0008006" key="4">
    <source>
        <dbReference type="Google" id="ProtNLM"/>
    </source>
</evidence>
<dbReference type="Proteomes" id="UP000325780">
    <property type="component" value="Unassembled WGS sequence"/>
</dbReference>